<reference evidence="1" key="1">
    <citation type="journal article" date="2015" name="Nature">
        <title>Complex archaea that bridge the gap between prokaryotes and eukaryotes.</title>
        <authorList>
            <person name="Spang A."/>
            <person name="Saw J.H."/>
            <person name="Jorgensen S.L."/>
            <person name="Zaremba-Niedzwiedzka K."/>
            <person name="Martijn J."/>
            <person name="Lind A.E."/>
            <person name="van Eijk R."/>
            <person name="Schleper C."/>
            <person name="Guy L."/>
            <person name="Ettema T.J."/>
        </authorList>
    </citation>
    <scope>NUCLEOTIDE SEQUENCE</scope>
</reference>
<gene>
    <name evidence="1" type="ORF">LCGC14_0970460</name>
</gene>
<proteinExistence type="predicted"/>
<organism evidence="1">
    <name type="scientific">marine sediment metagenome</name>
    <dbReference type="NCBI Taxonomy" id="412755"/>
    <lineage>
        <taxon>unclassified sequences</taxon>
        <taxon>metagenomes</taxon>
        <taxon>ecological metagenomes</taxon>
    </lineage>
</organism>
<protein>
    <submittedName>
        <fullName evidence="1">Uncharacterized protein</fullName>
    </submittedName>
</protein>
<evidence type="ECO:0000313" key="1">
    <source>
        <dbReference type="EMBL" id="KKN16966.1"/>
    </source>
</evidence>
<sequence>MYKDPDKQREANRLAQAKFKSKGITKGITKSRVLPEGITFDDNGDVHVPDKVFTKLMAQAKPGHIRVSKPGDSDYVPMCKPTRIMAQHNWKKPGEVTYIA</sequence>
<name>A0A0F9QUY4_9ZZZZ</name>
<dbReference type="AlphaFoldDB" id="A0A0F9QUY4"/>
<dbReference type="EMBL" id="LAZR01003567">
    <property type="protein sequence ID" value="KKN16966.1"/>
    <property type="molecule type" value="Genomic_DNA"/>
</dbReference>
<comment type="caution">
    <text evidence="1">The sequence shown here is derived from an EMBL/GenBank/DDBJ whole genome shotgun (WGS) entry which is preliminary data.</text>
</comment>
<accession>A0A0F9QUY4</accession>